<dbReference type="Gene3D" id="3.30.1600.10">
    <property type="entry name" value="SIR2/SIRT2 'Small Domain"/>
    <property type="match status" value="1"/>
</dbReference>
<dbReference type="Proteomes" id="UP000294650">
    <property type="component" value="Unassembled WGS sequence"/>
</dbReference>
<accession>A0A4R3MU66</accession>
<sequence length="248" mass="28127">MNQIIHEIGNHLKQANHIVILTGAGVSTDSGIPDFRSAGGIWDTDQTREYYMSNHYYRNNPDDFWKKYKQIFQLKLAGEYEPNEIHDFLKRLEVEGKHISIITQNVDGLHTKAGSRHVLEYHGTLATASCPACGDTYPLTYVMNTDIPLCGHCSVPLKPDVVLFGDPITEHEKAEQMIEQAEFMLVLGTSLWVKPFNLLPEFAVYECNIPAAIINREPTAKDNLFDFVVHSELKKAISKLQNDLFHNN</sequence>
<dbReference type="PANTHER" id="PTHR11085:SF4">
    <property type="entry name" value="NAD-DEPENDENT PROTEIN DEACYLASE"/>
    <property type="match status" value="1"/>
</dbReference>
<feature type="active site" description="Proton acceptor" evidence="4">
    <location>
        <position position="122"/>
    </location>
</feature>
<dbReference type="RefSeq" id="WP_132372268.1">
    <property type="nucleotide sequence ID" value="NZ_SMAN01000015.1"/>
</dbReference>
<evidence type="ECO:0000256" key="1">
    <source>
        <dbReference type="ARBA" id="ARBA00012928"/>
    </source>
</evidence>
<evidence type="ECO:0000256" key="2">
    <source>
        <dbReference type="ARBA" id="ARBA00022679"/>
    </source>
</evidence>
<protein>
    <recommendedName>
        <fullName evidence="1">protein acetyllysine N-acetyltransferase</fullName>
        <ecNumber evidence="1">2.3.1.286</ecNumber>
    </recommendedName>
</protein>
<keyword evidence="3" id="KW-0520">NAD</keyword>
<dbReference type="InterPro" id="IPR029035">
    <property type="entry name" value="DHS-like_NAD/FAD-binding_dom"/>
</dbReference>
<dbReference type="CDD" id="cd01407">
    <property type="entry name" value="SIR2-fam"/>
    <property type="match status" value="1"/>
</dbReference>
<dbReference type="InterPro" id="IPR026590">
    <property type="entry name" value="Ssirtuin_cat_dom"/>
</dbReference>
<keyword evidence="7" id="KW-1185">Reference proteome</keyword>
<dbReference type="EC" id="2.3.1.286" evidence="1"/>
<organism evidence="6 7">
    <name type="scientific">Melghiribacillus thermohalophilus</name>
    <dbReference type="NCBI Taxonomy" id="1324956"/>
    <lineage>
        <taxon>Bacteria</taxon>
        <taxon>Bacillati</taxon>
        <taxon>Bacillota</taxon>
        <taxon>Bacilli</taxon>
        <taxon>Bacillales</taxon>
        <taxon>Bacillaceae</taxon>
        <taxon>Melghiribacillus</taxon>
    </lineage>
</organism>
<comment type="caution">
    <text evidence="6">The sequence shown here is derived from an EMBL/GenBank/DDBJ whole genome shotgun (WGS) entry which is preliminary data.</text>
</comment>
<dbReference type="GO" id="GO:0017136">
    <property type="term" value="F:histone deacetylase activity, NAD-dependent"/>
    <property type="evidence" value="ECO:0007669"/>
    <property type="project" value="TreeGrafter"/>
</dbReference>
<keyword evidence="2" id="KW-0808">Transferase</keyword>
<name>A0A4R3MU66_9BACI</name>
<keyword evidence="4" id="KW-0862">Zinc</keyword>
<dbReference type="PROSITE" id="PS50305">
    <property type="entry name" value="SIRTUIN"/>
    <property type="match status" value="1"/>
</dbReference>
<dbReference type="SUPFAM" id="SSF52467">
    <property type="entry name" value="DHS-like NAD/FAD-binding domain"/>
    <property type="match status" value="1"/>
</dbReference>
<dbReference type="OrthoDB" id="9800582at2"/>
<dbReference type="Gene3D" id="3.40.50.1220">
    <property type="entry name" value="TPP-binding domain"/>
    <property type="match status" value="1"/>
</dbReference>
<feature type="binding site" evidence="4">
    <location>
        <position position="133"/>
    </location>
    <ligand>
        <name>Zn(2+)</name>
        <dbReference type="ChEBI" id="CHEBI:29105"/>
    </ligand>
</feature>
<evidence type="ECO:0000256" key="3">
    <source>
        <dbReference type="ARBA" id="ARBA00023027"/>
    </source>
</evidence>
<dbReference type="InterPro" id="IPR003000">
    <property type="entry name" value="Sirtuin"/>
</dbReference>
<reference evidence="6 7" key="1">
    <citation type="submission" date="2019-03" db="EMBL/GenBank/DDBJ databases">
        <title>Genomic Encyclopedia of Type Strains, Phase IV (KMG-IV): sequencing the most valuable type-strain genomes for metagenomic binning, comparative biology and taxonomic classification.</title>
        <authorList>
            <person name="Goeker M."/>
        </authorList>
    </citation>
    <scope>NUCLEOTIDE SEQUENCE [LARGE SCALE GENOMIC DNA]</scope>
    <source>
        <strain evidence="6 7">DSM 25894</strain>
    </source>
</reference>
<evidence type="ECO:0000313" key="7">
    <source>
        <dbReference type="Proteomes" id="UP000294650"/>
    </source>
</evidence>
<feature type="binding site" evidence="4">
    <location>
        <position position="130"/>
    </location>
    <ligand>
        <name>Zn(2+)</name>
        <dbReference type="ChEBI" id="CHEBI:29105"/>
    </ligand>
</feature>
<dbReference type="EMBL" id="SMAN01000015">
    <property type="protein sequence ID" value="TCT20010.1"/>
    <property type="molecule type" value="Genomic_DNA"/>
</dbReference>
<dbReference type="NCBIfam" id="NF001754">
    <property type="entry name" value="PRK00481.1-4"/>
    <property type="match status" value="1"/>
</dbReference>
<evidence type="ECO:0000313" key="6">
    <source>
        <dbReference type="EMBL" id="TCT20010.1"/>
    </source>
</evidence>
<feature type="domain" description="Deacetylase sirtuin-type" evidence="5">
    <location>
        <begin position="1"/>
        <end position="243"/>
    </location>
</feature>
<gene>
    <name evidence="6" type="ORF">EDD68_11561</name>
</gene>
<feature type="binding site" evidence="4">
    <location>
        <position position="150"/>
    </location>
    <ligand>
        <name>Zn(2+)</name>
        <dbReference type="ChEBI" id="CHEBI:29105"/>
    </ligand>
</feature>
<dbReference type="PANTHER" id="PTHR11085">
    <property type="entry name" value="NAD-DEPENDENT PROTEIN DEACYLASE SIRTUIN-5, MITOCHONDRIAL-RELATED"/>
    <property type="match status" value="1"/>
</dbReference>
<evidence type="ECO:0000259" key="5">
    <source>
        <dbReference type="PROSITE" id="PS50305"/>
    </source>
</evidence>
<keyword evidence="4" id="KW-0479">Metal-binding</keyword>
<evidence type="ECO:0000256" key="4">
    <source>
        <dbReference type="PROSITE-ProRule" id="PRU00236"/>
    </source>
</evidence>
<feature type="binding site" evidence="4">
    <location>
        <position position="153"/>
    </location>
    <ligand>
        <name>Zn(2+)</name>
        <dbReference type="ChEBI" id="CHEBI:29105"/>
    </ligand>
</feature>
<dbReference type="InterPro" id="IPR026591">
    <property type="entry name" value="Sirtuin_cat_small_dom_sf"/>
</dbReference>
<proteinExistence type="predicted"/>
<dbReference type="Pfam" id="PF02146">
    <property type="entry name" value="SIR2"/>
    <property type="match status" value="1"/>
</dbReference>
<dbReference type="AlphaFoldDB" id="A0A4R3MU66"/>
<dbReference type="GO" id="GO:0046872">
    <property type="term" value="F:metal ion binding"/>
    <property type="evidence" value="ECO:0007669"/>
    <property type="project" value="UniProtKB-KW"/>
</dbReference>
<dbReference type="GO" id="GO:0070403">
    <property type="term" value="F:NAD+ binding"/>
    <property type="evidence" value="ECO:0007669"/>
    <property type="project" value="InterPro"/>
</dbReference>
<dbReference type="InterPro" id="IPR050134">
    <property type="entry name" value="NAD-dep_sirtuin_deacylases"/>
</dbReference>